<dbReference type="Proteomes" id="UP000325313">
    <property type="component" value="Unassembled WGS sequence"/>
</dbReference>
<organism evidence="2 3">
    <name type="scientific">Puccinia graminis f. sp. tritici</name>
    <dbReference type="NCBI Taxonomy" id="56615"/>
    <lineage>
        <taxon>Eukaryota</taxon>
        <taxon>Fungi</taxon>
        <taxon>Dikarya</taxon>
        <taxon>Basidiomycota</taxon>
        <taxon>Pucciniomycotina</taxon>
        <taxon>Pucciniomycetes</taxon>
        <taxon>Pucciniales</taxon>
        <taxon>Pucciniaceae</taxon>
        <taxon>Puccinia</taxon>
    </lineage>
</organism>
<sequence>MDEFRNRVKPRWLPSSRHIVVQPASDSSNQSLRSSPHVLFARVADDPPIVMTDSSRRAHQKSIPSPLAGKGRESDLARSATSRREGAALRALTREACVRLDPLDAFLKRTSNGCDQSVRGTLWRASITWMLPKASK</sequence>
<accession>A0A5B0RZL0</accession>
<evidence type="ECO:0000256" key="1">
    <source>
        <dbReference type="SAM" id="MobiDB-lite"/>
    </source>
</evidence>
<comment type="caution">
    <text evidence="2">The sequence shown here is derived from an EMBL/GenBank/DDBJ whole genome shotgun (WGS) entry which is preliminary data.</text>
</comment>
<proteinExistence type="predicted"/>
<feature type="compositionally biased region" description="Basic and acidic residues" evidence="1">
    <location>
        <begin position="70"/>
        <end position="85"/>
    </location>
</feature>
<evidence type="ECO:0000313" key="3">
    <source>
        <dbReference type="Proteomes" id="UP000325313"/>
    </source>
</evidence>
<gene>
    <name evidence="2" type="ORF">PGTUg99_022840</name>
</gene>
<name>A0A5B0RZL0_PUCGR</name>
<dbReference type="AlphaFoldDB" id="A0A5B0RZL0"/>
<protein>
    <submittedName>
        <fullName evidence="2">Uncharacterized protein</fullName>
    </submittedName>
</protein>
<evidence type="ECO:0000313" key="2">
    <source>
        <dbReference type="EMBL" id="KAA1131506.1"/>
    </source>
</evidence>
<feature type="region of interest" description="Disordered" evidence="1">
    <location>
        <begin position="50"/>
        <end position="85"/>
    </location>
</feature>
<dbReference type="EMBL" id="VDEP01000103">
    <property type="protein sequence ID" value="KAA1131506.1"/>
    <property type="molecule type" value="Genomic_DNA"/>
</dbReference>
<reference evidence="2 3" key="1">
    <citation type="submission" date="2019-05" db="EMBL/GenBank/DDBJ databases">
        <title>Emergence of the Ug99 lineage of the wheat stem rust pathogen through somatic hybridization.</title>
        <authorList>
            <person name="Li F."/>
            <person name="Upadhyaya N.M."/>
            <person name="Sperschneider J."/>
            <person name="Matny O."/>
            <person name="Nguyen-Phuc H."/>
            <person name="Mago R."/>
            <person name="Raley C."/>
            <person name="Miller M.E."/>
            <person name="Silverstein K.A.T."/>
            <person name="Henningsen E."/>
            <person name="Hirsch C.D."/>
            <person name="Visser B."/>
            <person name="Pretorius Z.A."/>
            <person name="Steffenson B.J."/>
            <person name="Schwessinger B."/>
            <person name="Dodds P.N."/>
            <person name="Figueroa M."/>
        </authorList>
    </citation>
    <scope>NUCLEOTIDE SEQUENCE [LARGE SCALE GENOMIC DNA]</scope>
    <source>
        <strain evidence="2 3">Ug99</strain>
    </source>
</reference>